<accession>A0A9P4TUW5</accession>
<evidence type="ECO:0000313" key="2">
    <source>
        <dbReference type="EMBL" id="KAF2423083.1"/>
    </source>
</evidence>
<protein>
    <submittedName>
        <fullName evidence="2">Uncharacterized protein</fullName>
    </submittedName>
</protein>
<evidence type="ECO:0000313" key="3">
    <source>
        <dbReference type="Proteomes" id="UP000800235"/>
    </source>
</evidence>
<feature type="compositionally biased region" description="Low complexity" evidence="1">
    <location>
        <begin position="232"/>
        <end position="243"/>
    </location>
</feature>
<comment type="caution">
    <text evidence="2">The sequence shown here is derived from an EMBL/GenBank/DDBJ whole genome shotgun (WGS) entry which is preliminary data.</text>
</comment>
<dbReference type="EMBL" id="MU007085">
    <property type="protein sequence ID" value="KAF2423083.1"/>
    <property type="molecule type" value="Genomic_DNA"/>
</dbReference>
<reference evidence="2" key="1">
    <citation type="journal article" date="2020" name="Stud. Mycol.">
        <title>101 Dothideomycetes genomes: a test case for predicting lifestyles and emergence of pathogens.</title>
        <authorList>
            <person name="Haridas S."/>
            <person name="Albert R."/>
            <person name="Binder M."/>
            <person name="Bloem J."/>
            <person name="Labutti K."/>
            <person name="Salamov A."/>
            <person name="Andreopoulos B."/>
            <person name="Baker S."/>
            <person name="Barry K."/>
            <person name="Bills G."/>
            <person name="Bluhm B."/>
            <person name="Cannon C."/>
            <person name="Castanera R."/>
            <person name="Culley D."/>
            <person name="Daum C."/>
            <person name="Ezra D."/>
            <person name="Gonzalez J."/>
            <person name="Henrissat B."/>
            <person name="Kuo A."/>
            <person name="Liang C."/>
            <person name="Lipzen A."/>
            <person name="Lutzoni F."/>
            <person name="Magnuson J."/>
            <person name="Mondo S."/>
            <person name="Nolan M."/>
            <person name="Ohm R."/>
            <person name="Pangilinan J."/>
            <person name="Park H.-J."/>
            <person name="Ramirez L."/>
            <person name="Alfaro M."/>
            <person name="Sun H."/>
            <person name="Tritt A."/>
            <person name="Yoshinaga Y."/>
            <person name="Zwiers L.-H."/>
            <person name="Turgeon B."/>
            <person name="Goodwin S."/>
            <person name="Spatafora J."/>
            <person name="Crous P."/>
            <person name="Grigoriev I."/>
        </authorList>
    </citation>
    <scope>NUCLEOTIDE SEQUENCE</scope>
    <source>
        <strain evidence="2">CBS 130266</strain>
    </source>
</reference>
<name>A0A9P4TUW5_9PEZI</name>
<sequence>MTEEPAQVLRHRDGTLVGTRFGRKAKDLWNARQEKLDAKAEKFAEQKTLRHGRNSLRKGMFRRKVLDVVRAEVVRDYALKARVVKKMRCELAAREADRMAKESMQSESDATTNRDDWDTANYDEYWSQLGASRKSVPVVATPASSEASSISRKSMQSESDAVNYFSDWDSADFEDNWNLQLPRKRNPVVETTVSSECSSSSFDYASAGTQSLILHSARHRSVEPDSVQPVGSDSSYESPSDSDMTWESLPEPASDASDCEKPVTSDSQKAQAFYARFPAMAYLVPTKKQLAMRPWLAAYAPSERPQQATERQSTYTLMQSTLSSVASATISTYKSVLSRVAAFLRPRSPKTIHSEAPTVPAPVVENKITLGFPGITSDGRVMPYDEFVRHGDAIRTATISNRVVSDALSIPDFPMPEVAVQQRDL</sequence>
<feature type="region of interest" description="Disordered" evidence="1">
    <location>
        <begin position="219"/>
        <end position="264"/>
    </location>
</feature>
<dbReference type="Proteomes" id="UP000800235">
    <property type="component" value="Unassembled WGS sequence"/>
</dbReference>
<gene>
    <name evidence="2" type="ORF">EJ08DRAFT_701352</name>
</gene>
<organism evidence="2 3">
    <name type="scientific">Tothia fuscella</name>
    <dbReference type="NCBI Taxonomy" id="1048955"/>
    <lineage>
        <taxon>Eukaryota</taxon>
        <taxon>Fungi</taxon>
        <taxon>Dikarya</taxon>
        <taxon>Ascomycota</taxon>
        <taxon>Pezizomycotina</taxon>
        <taxon>Dothideomycetes</taxon>
        <taxon>Pleosporomycetidae</taxon>
        <taxon>Venturiales</taxon>
        <taxon>Cylindrosympodiaceae</taxon>
        <taxon>Tothia</taxon>
    </lineage>
</organism>
<keyword evidence="3" id="KW-1185">Reference proteome</keyword>
<dbReference type="AlphaFoldDB" id="A0A9P4TUW5"/>
<proteinExistence type="predicted"/>
<evidence type="ECO:0000256" key="1">
    <source>
        <dbReference type="SAM" id="MobiDB-lite"/>
    </source>
</evidence>